<keyword evidence="9" id="KW-0472">Membrane</keyword>
<dbReference type="Proteomes" id="UP000527352">
    <property type="component" value="Unassembled WGS sequence"/>
</dbReference>
<dbReference type="Gene3D" id="2.40.160.10">
    <property type="entry name" value="Porin"/>
    <property type="match status" value="1"/>
</dbReference>
<dbReference type="GeneID" id="301340627"/>
<dbReference type="Proteomes" id="UP001236800">
    <property type="component" value="Chromosome"/>
</dbReference>
<reference evidence="14" key="2">
    <citation type="submission" date="2023-08" db="EMBL/GenBank/DDBJ databases">
        <title>Complete genome sequence of Shewanella oncorhynchi Z-P2, a siderophore putrebactin-producing bacterium.</title>
        <authorList>
            <person name="Zhang Y."/>
        </authorList>
    </citation>
    <scope>NUCLEOTIDE SEQUENCE</scope>
    <source>
        <strain evidence="14">Z-P2</strain>
    </source>
</reference>
<evidence type="ECO:0000313" key="15">
    <source>
        <dbReference type="Proteomes" id="UP000527352"/>
    </source>
</evidence>
<dbReference type="GO" id="GO:0046930">
    <property type="term" value="C:pore complex"/>
    <property type="evidence" value="ECO:0007669"/>
    <property type="project" value="UniProtKB-KW"/>
</dbReference>
<dbReference type="AlphaFoldDB" id="A0AA50Q595"/>
<organism evidence="14">
    <name type="scientific">Shewanella oncorhynchi</name>
    <dbReference type="NCBI Taxonomy" id="2726434"/>
    <lineage>
        <taxon>Bacteria</taxon>
        <taxon>Pseudomonadati</taxon>
        <taxon>Pseudomonadota</taxon>
        <taxon>Gammaproteobacteria</taxon>
        <taxon>Alteromonadales</taxon>
        <taxon>Shewanellaceae</taxon>
        <taxon>Shewanella</taxon>
    </lineage>
</organism>
<evidence type="ECO:0000256" key="11">
    <source>
        <dbReference type="SAM" id="SignalP"/>
    </source>
</evidence>
<protein>
    <submittedName>
        <fullName evidence="14">Porin</fullName>
    </submittedName>
</protein>
<evidence type="ECO:0000256" key="7">
    <source>
        <dbReference type="ARBA" id="ARBA00023065"/>
    </source>
</evidence>
<dbReference type="PANTHER" id="PTHR34501">
    <property type="entry name" value="PROTEIN YDDL-RELATED"/>
    <property type="match status" value="1"/>
</dbReference>
<keyword evidence="10" id="KW-0998">Cell outer membrane</keyword>
<comment type="subcellular location">
    <subcellularLocation>
        <location evidence="1">Cell outer membrane</location>
        <topology evidence="1">Multi-pass membrane protein</topology>
    </subcellularLocation>
</comment>
<evidence type="ECO:0000256" key="6">
    <source>
        <dbReference type="ARBA" id="ARBA00022729"/>
    </source>
</evidence>
<dbReference type="GO" id="GO:0034220">
    <property type="term" value="P:monoatomic ion transmembrane transport"/>
    <property type="evidence" value="ECO:0007669"/>
    <property type="project" value="InterPro"/>
</dbReference>
<evidence type="ECO:0000256" key="8">
    <source>
        <dbReference type="ARBA" id="ARBA00023114"/>
    </source>
</evidence>
<evidence type="ECO:0000256" key="1">
    <source>
        <dbReference type="ARBA" id="ARBA00004571"/>
    </source>
</evidence>
<reference evidence="13 15" key="1">
    <citation type="submission" date="2020-04" db="EMBL/GenBank/DDBJ databases">
        <title>The first description of lens atrophy caused by putative novel Shewanella sp. that is a new emerging pathogen for cultured rainbow trout?</title>
        <authorList>
            <person name="Saticioglu I.B."/>
            <person name="Duman M."/>
            <person name="Altun S."/>
        </authorList>
    </citation>
    <scope>NUCLEOTIDE SEQUENCE [LARGE SCALE GENOMIC DNA]</scope>
    <source>
        <strain evidence="13 15">S-1</strain>
    </source>
</reference>
<dbReference type="InterPro" id="IPR023614">
    <property type="entry name" value="Porin_dom_sf"/>
</dbReference>
<dbReference type="KEGG" id="sog:RA178_15550"/>
<dbReference type="InterPro" id="IPR033900">
    <property type="entry name" value="Gram_neg_porin_domain"/>
</dbReference>
<dbReference type="InterPro" id="IPR001702">
    <property type="entry name" value="Porin_Gram-ve"/>
</dbReference>
<keyword evidence="8" id="KW-0626">Porin</keyword>
<evidence type="ECO:0000256" key="9">
    <source>
        <dbReference type="ARBA" id="ARBA00023136"/>
    </source>
</evidence>
<dbReference type="InterPro" id="IPR002299">
    <property type="entry name" value="Porin_Neis"/>
</dbReference>
<keyword evidence="7" id="KW-0406">Ion transport</keyword>
<dbReference type="Pfam" id="PF13609">
    <property type="entry name" value="Porin_4"/>
    <property type="match status" value="1"/>
</dbReference>
<accession>A0AA50Q595</accession>
<dbReference type="PANTHER" id="PTHR34501:SF9">
    <property type="entry name" value="MAJOR OUTER MEMBRANE PROTEIN P.IA"/>
    <property type="match status" value="1"/>
</dbReference>
<dbReference type="CDD" id="cd00342">
    <property type="entry name" value="gram_neg_porins"/>
    <property type="match status" value="1"/>
</dbReference>
<name>A0AA50Q595_9GAMM</name>
<comment type="subunit">
    <text evidence="2">Homotrimer.</text>
</comment>
<dbReference type="PRINTS" id="PR00184">
    <property type="entry name" value="NEISSPPORIN"/>
</dbReference>
<dbReference type="EMBL" id="CP132914">
    <property type="protein sequence ID" value="WMB71828.1"/>
    <property type="molecule type" value="Genomic_DNA"/>
</dbReference>
<feature type="signal peptide" evidence="11">
    <location>
        <begin position="1"/>
        <end position="24"/>
    </location>
</feature>
<evidence type="ECO:0000256" key="10">
    <source>
        <dbReference type="ARBA" id="ARBA00023237"/>
    </source>
</evidence>
<dbReference type="PRINTS" id="PR00182">
    <property type="entry name" value="ECOLNEIPORIN"/>
</dbReference>
<dbReference type="RefSeq" id="WP_168823290.1">
    <property type="nucleotide sequence ID" value="NZ_CP132914.1"/>
</dbReference>
<evidence type="ECO:0000313" key="13">
    <source>
        <dbReference type="EMBL" id="NLQ21890.1"/>
    </source>
</evidence>
<evidence type="ECO:0000256" key="4">
    <source>
        <dbReference type="ARBA" id="ARBA00022452"/>
    </source>
</evidence>
<keyword evidence="3" id="KW-0813">Transport</keyword>
<keyword evidence="4" id="KW-1134">Transmembrane beta strand</keyword>
<keyword evidence="15" id="KW-1185">Reference proteome</keyword>
<sequence>MMNVFCKTLLASALASATLASANAAEPLTVYGKLNVTAQSNDEKGDATTTIQSNASRFGVKGDFALSSSLEAFYTVEYQVDTGAASSDNFTARNQFVGLKGAFGSFSVGRNDTLLKISQGDVDQFNDLSGDLGKLFKGEVRAAQTATYLTPSFGDFVFGVTYVAEGNDVKGQFAQDGFSLAAMYGDAKLKKTPVYASLAYDSDVSGYEIVRASLQAKLAGIKLGGMYQQQEQTYKFDSATSMPVEVTAESANGYLLSAAYDIDAVTLKAQFQDMEELGDSWSVGADYSLGKPTKLFAFYTNRSLEASTDDDKYIGVGLEHKF</sequence>
<dbReference type="GO" id="GO:0009279">
    <property type="term" value="C:cell outer membrane"/>
    <property type="evidence" value="ECO:0007669"/>
    <property type="project" value="UniProtKB-SubCell"/>
</dbReference>
<gene>
    <name evidence="13" type="ORF">HGO26_03195</name>
    <name evidence="14" type="ORF">RA178_15550</name>
</gene>
<evidence type="ECO:0000256" key="3">
    <source>
        <dbReference type="ARBA" id="ARBA00022448"/>
    </source>
</evidence>
<evidence type="ECO:0000313" key="14">
    <source>
        <dbReference type="EMBL" id="WMB71828.1"/>
    </source>
</evidence>
<dbReference type="GO" id="GO:0015288">
    <property type="term" value="F:porin activity"/>
    <property type="evidence" value="ECO:0007669"/>
    <property type="project" value="UniProtKB-KW"/>
</dbReference>
<keyword evidence="6 11" id="KW-0732">Signal</keyword>
<feature type="chain" id="PRO_5041347627" evidence="11">
    <location>
        <begin position="25"/>
        <end position="322"/>
    </location>
</feature>
<dbReference type="InterPro" id="IPR050298">
    <property type="entry name" value="Gram-neg_bact_OMP"/>
</dbReference>
<evidence type="ECO:0000256" key="5">
    <source>
        <dbReference type="ARBA" id="ARBA00022692"/>
    </source>
</evidence>
<evidence type="ECO:0000256" key="2">
    <source>
        <dbReference type="ARBA" id="ARBA00011233"/>
    </source>
</evidence>
<dbReference type="EMBL" id="JABAEB010000002">
    <property type="protein sequence ID" value="NLQ21890.1"/>
    <property type="molecule type" value="Genomic_DNA"/>
</dbReference>
<keyword evidence="5" id="KW-0812">Transmembrane</keyword>
<feature type="domain" description="Porin" evidence="12">
    <location>
        <begin position="11"/>
        <end position="301"/>
    </location>
</feature>
<proteinExistence type="predicted"/>
<evidence type="ECO:0000259" key="12">
    <source>
        <dbReference type="Pfam" id="PF13609"/>
    </source>
</evidence>
<dbReference type="SUPFAM" id="SSF56935">
    <property type="entry name" value="Porins"/>
    <property type="match status" value="1"/>
</dbReference>